<keyword evidence="3 8" id="KW-0813">Transport</keyword>
<evidence type="ECO:0000256" key="5">
    <source>
        <dbReference type="ARBA" id="ARBA00022692"/>
    </source>
</evidence>
<feature type="transmembrane region" description="Helical" evidence="8">
    <location>
        <begin position="43"/>
        <end position="61"/>
    </location>
</feature>
<feature type="transmembrane region" description="Helical" evidence="8">
    <location>
        <begin position="198"/>
        <end position="215"/>
    </location>
</feature>
<dbReference type="RefSeq" id="WP_067397652.1">
    <property type="nucleotide sequence ID" value="NZ_BAAAHU010000017.1"/>
</dbReference>
<comment type="similarity">
    <text evidence="2 8">Belongs to the lactate permease family.</text>
</comment>
<feature type="transmembrane region" description="Helical" evidence="8">
    <location>
        <begin position="227"/>
        <end position="247"/>
    </location>
</feature>
<evidence type="ECO:0000256" key="3">
    <source>
        <dbReference type="ARBA" id="ARBA00022448"/>
    </source>
</evidence>
<dbReference type="EMBL" id="BAAAHU010000017">
    <property type="protein sequence ID" value="GAA1008294.1"/>
    <property type="molecule type" value="Genomic_DNA"/>
</dbReference>
<feature type="transmembrane region" description="Helical" evidence="8">
    <location>
        <begin position="73"/>
        <end position="92"/>
    </location>
</feature>
<comment type="subcellular location">
    <subcellularLocation>
        <location evidence="1 8">Cell membrane</location>
        <topology evidence="1 8">Multi-pass membrane protein</topology>
    </subcellularLocation>
</comment>
<proteinExistence type="inferred from homology"/>
<feature type="transmembrane region" description="Helical" evidence="8">
    <location>
        <begin position="404"/>
        <end position="421"/>
    </location>
</feature>
<evidence type="ECO:0000256" key="7">
    <source>
        <dbReference type="ARBA" id="ARBA00023136"/>
    </source>
</evidence>
<accession>A0ABP4DFM8</accession>
<feature type="transmembrane region" description="Helical" evidence="8">
    <location>
        <begin position="367"/>
        <end position="388"/>
    </location>
</feature>
<dbReference type="Pfam" id="PF02652">
    <property type="entry name" value="Lactate_perm"/>
    <property type="match status" value="1"/>
</dbReference>
<evidence type="ECO:0000256" key="8">
    <source>
        <dbReference type="RuleBase" id="RU365092"/>
    </source>
</evidence>
<comment type="caution">
    <text evidence="9">The sequence shown here is derived from an EMBL/GenBank/DDBJ whole genome shotgun (WGS) entry which is preliminary data.</text>
</comment>
<gene>
    <name evidence="9" type="ORF">GCM10009564_20340</name>
</gene>
<organism evidence="9 10">
    <name type="scientific">Streptomyces thermogriseus</name>
    <dbReference type="NCBI Taxonomy" id="75292"/>
    <lineage>
        <taxon>Bacteria</taxon>
        <taxon>Bacillati</taxon>
        <taxon>Actinomycetota</taxon>
        <taxon>Actinomycetes</taxon>
        <taxon>Kitasatosporales</taxon>
        <taxon>Streptomycetaceae</taxon>
        <taxon>Streptomyces</taxon>
    </lineage>
</organism>
<name>A0ABP4DFM8_9ACTN</name>
<keyword evidence="10" id="KW-1185">Reference proteome</keyword>
<evidence type="ECO:0000313" key="9">
    <source>
        <dbReference type="EMBL" id="GAA1008294.1"/>
    </source>
</evidence>
<dbReference type="PANTHER" id="PTHR30003">
    <property type="entry name" value="L-LACTATE PERMEASE"/>
    <property type="match status" value="1"/>
</dbReference>
<keyword evidence="5 8" id="KW-0812">Transmembrane</keyword>
<keyword evidence="4 8" id="KW-1003">Cell membrane</keyword>
<feature type="transmembrane region" description="Helical" evidence="8">
    <location>
        <begin position="523"/>
        <end position="542"/>
    </location>
</feature>
<dbReference type="InterPro" id="IPR003804">
    <property type="entry name" value="Lactate_perm"/>
</dbReference>
<keyword evidence="7 8" id="KW-0472">Membrane</keyword>
<sequence>MAAYQQVFDPVGGSLGWSALFAALPLITLFVLLGGLRWKAWKASLVSLAVALAVAVLAYSMPVGQAALAASEGAAFGLFPILFIVLNALWIYKMTEITGWDAVLRRAFGSLSGDQRVQAVIIAFCFGALLEALAGFGTPVAVSSVMLMAVGMKPMKAAAVSLVANTAPVAFGAIAVPITTLGKITGMDAADLGAMVGRQTPLLALFVPLVLVFMVDGKRGVRQTWPVALVGGLAFAGAQFVSANYISYEIADIVAAFAGALAVVGILRVWQPKEVLTAQGPAPVVAGGSTATAESDAVLRRRQTGEGSALKAFAPYLIIVALFSVATAGPVKTWLEAHSGWKFAWPGLDVVNAKGEPLSSVTYNFNVFNAGGTVLLVAGLLTAVLYGIGVRRTTGAYADTVRQFRWTIVTVMAVLALAYVMNLSGQTVTLGLFLAQTGGAFALLSPVVGWLGVAVTGSDTSSNSLFGMLQVAAAEKTGISSYLLGAANTTGGVLGKMISPQNLAIAAAVVGLEGREGELFRKVVGWGLGMLVVVCALVYLQSTPVLDWMVVR</sequence>
<dbReference type="Proteomes" id="UP001501072">
    <property type="component" value="Unassembled WGS sequence"/>
</dbReference>
<comment type="function">
    <text evidence="8">Uptake of L-lactate across the membrane. Can also transport D-lactate and glycolate.</text>
</comment>
<feature type="transmembrane region" description="Helical" evidence="8">
    <location>
        <begin position="309"/>
        <end position="331"/>
    </location>
</feature>
<dbReference type="PANTHER" id="PTHR30003:SF0">
    <property type="entry name" value="GLYCOLATE PERMEASE GLCA-RELATED"/>
    <property type="match status" value="1"/>
</dbReference>
<feature type="transmembrane region" description="Helical" evidence="8">
    <location>
        <begin position="433"/>
        <end position="455"/>
    </location>
</feature>
<evidence type="ECO:0000256" key="6">
    <source>
        <dbReference type="ARBA" id="ARBA00022989"/>
    </source>
</evidence>
<dbReference type="NCBIfam" id="TIGR00795">
    <property type="entry name" value="lctP"/>
    <property type="match status" value="1"/>
</dbReference>
<evidence type="ECO:0000256" key="2">
    <source>
        <dbReference type="ARBA" id="ARBA00010100"/>
    </source>
</evidence>
<keyword evidence="6 8" id="KW-1133">Transmembrane helix</keyword>
<feature type="transmembrane region" description="Helical" evidence="8">
    <location>
        <begin position="159"/>
        <end position="178"/>
    </location>
</feature>
<protein>
    <recommendedName>
        <fullName evidence="8">L-lactate permease</fullName>
    </recommendedName>
</protein>
<feature type="transmembrane region" description="Helical" evidence="8">
    <location>
        <begin position="15"/>
        <end position="36"/>
    </location>
</feature>
<evidence type="ECO:0000256" key="1">
    <source>
        <dbReference type="ARBA" id="ARBA00004651"/>
    </source>
</evidence>
<evidence type="ECO:0000313" key="10">
    <source>
        <dbReference type="Proteomes" id="UP001501072"/>
    </source>
</evidence>
<reference evidence="10" key="1">
    <citation type="journal article" date="2019" name="Int. J. Syst. Evol. Microbiol.">
        <title>The Global Catalogue of Microorganisms (GCM) 10K type strain sequencing project: providing services to taxonomists for standard genome sequencing and annotation.</title>
        <authorList>
            <consortium name="The Broad Institute Genomics Platform"/>
            <consortium name="The Broad Institute Genome Sequencing Center for Infectious Disease"/>
            <person name="Wu L."/>
            <person name="Ma J."/>
        </authorList>
    </citation>
    <scope>NUCLEOTIDE SEQUENCE [LARGE SCALE GENOMIC DNA]</scope>
    <source>
        <strain evidence="10">JCM 11269</strain>
    </source>
</reference>
<evidence type="ECO:0000256" key="4">
    <source>
        <dbReference type="ARBA" id="ARBA00022475"/>
    </source>
</evidence>